<evidence type="ECO:0000259" key="1">
    <source>
        <dbReference type="Pfam" id="PF07833"/>
    </source>
</evidence>
<proteinExistence type="predicted"/>
<dbReference type="InterPro" id="IPR036610">
    <property type="entry name" value="PEBP-like_sf"/>
</dbReference>
<dbReference type="AlphaFoldDB" id="A0A0R1GZX2"/>
<dbReference type="Pfam" id="PF07833">
    <property type="entry name" value="Cu_amine_oxidN1"/>
    <property type="match status" value="1"/>
</dbReference>
<dbReference type="EMBL" id="AZDA01000039">
    <property type="protein sequence ID" value="KRK39776.1"/>
    <property type="molecule type" value="Genomic_DNA"/>
</dbReference>
<accession>A0A0R1GZX2</accession>
<dbReference type="PATRIC" id="fig|1423726.3.peg.2355"/>
<dbReference type="Proteomes" id="UP000051461">
    <property type="component" value="Unassembled WGS sequence"/>
</dbReference>
<reference evidence="2 3" key="1">
    <citation type="journal article" date="2015" name="Genome Announc.">
        <title>Expanding the biotechnology potential of lactobacilli through comparative genomics of 213 strains and associated genera.</title>
        <authorList>
            <person name="Sun Z."/>
            <person name="Harris H.M."/>
            <person name="McCann A."/>
            <person name="Guo C."/>
            <person name="Argimon S."/>
            <person name="Zhang W."/>
            <person name="Yang X."/>
            <person name="Jeffery I.B."/>
            <person name="Cooney J.C."/>
            <person name="Kagawa T.F."/>
            <person name="Liu W."/>
            <person name="Song Y."/>
            <person name="Salvetti E."/>
            <person name="Wrobel A."/>
            <person name="Rasinkangas P."/>
            <person name="Parkhill J."/>
            <person name="Rea M.C."/>
            <person name="O'Sullivan O."/>
            <person name="Ritari J."/>
            <person name="Douillard F.P."/>
            <person name="Paul Ross R."/>
            <person name="Yang R."/>
            <person name="Briner A.E."/>
            <person name="Felis G.E."/>
            <person name="de Vos W.M."/>
            <person name="Barrangou R."/>
            <person name="Klaenhammer T.R."/>
            <person name="Caufield P.W."/>
            <person name="Cui Y."/>
            <person name="Zhang H."/>
            <person name="O'Toole P.W."/>
        </authorList>
    </citation>
    <scope>NUCLEOTIDE SEQUENCE [LARGE SCALE GENOMIC DNA]</scope>
    <source>
        <strain evidence="2 3">DSM 20003</strain>
    </source>
</reference>
<name>A0A0R1GZX2_9LACO</name>
<protein>
    <recommendedName>
        <fullName evidence="1">Copper amine oxidase-like N-terminal domain-containing protein</fullName>
    </recommendedName>
</protein>
<gene>
    <name evidence="2" type="ORF">FC07_GL002269</name>
</gene>
<dbReference type="SUPFAM" id="SSF55383">
    <property type="entry name" value="Copper amine oxidase, domain N"/>
    <property type="match status" value="1"/>
</dbReference>
<comment type="caution">
    <text evidence="2">The sequence shown here is derived from an EMBL/GenBank/DDBJ whole genome shotgun (WGS) entry which is preliminary data.</text>
</comment>
<dbReference type="InterPro" id="IPR012854">
    <property type="entry name" value="Cu_amine_oxidase-like_N"/>
</dbReference>
<dbReference type="Pfam" id="PF01161">
    <property type="entry name" value="PBP"/>
    <property type="match status" value="1"/>
</dbReference>
<sequence>MKNMTNEQDTIERRIASYLQWNLPVTVAVDGQRLTTDGLMVNAQIYIPLKAYFRALDQKLNAGGFNVSGTYLGDQFEFTLGTKTLRINGQGFPLDQAPFGSNQEIYVTAAFVAVLTRHTYEWAASERVIMFLPLDDAEFEVSIAEFSPFSVLPRKFLSQDLGGDGEIPSLFWANAPEGTKSFAVFLGDEHPINAGYSYWNVIGIPEDWTSVTAQDDLTAYTQRKYRGVAPMQSSGYHEYLFYVFALDAEKVPFTGAINSIDDAKTALGQHTLDIGLYPVFAQL</sequence>
<dbReference type="InterPro" id="IPR036582">
    <property type="entry name" value="Mao_N_sf"/>
</dbReference>
<dbReference type="STRING" id="1423726.FC07_GL002269"/>
<evidence type="ECO:0000313" key="2">
    <source>
        <dbReference type="EMBL" id="KRK39776.1"/>
    </source>
</evidence>
<evidence type="ECO:0000313" key="3">
    <source>
        <dbReference type="Proteomes" id="UP000051461"/>
    </source>
</evidence>
<dbReference type="SUPFAM" id="SSF49777">
    <property type="entry name" value="PEBP-like"/>
    <property type="match status" value="1"/>
</dbReference>
<organism evidence="2 3">
    <name type="scientific">Loigolactobacillus bifermentans DSM 20003</name>
    <dbReference type="NCBI Taxonomy" id="1423726"/>
    <lineage>
        <taxon>Bacteria</taxon>
        <taxon>Bacillati</taxon>
        <taxon>Bacillota</taxon>
        <taxon>Bacilli</taxon>
        <taxon>Lactobacillales</taxon>
        <taxon>Lactobacillaceae</taxon>
        <taxon>Loigolactobacillus</taxon>
    </lineage>
</organism>
<keyword evidence="3" id="KW-1185">Reference proteome</keyword>
<dbReference type="Gene3D" id="3.90.280.10">
    <property type="entry name" value="PEBP-like"/>
    <property type="match status" value="1"/>
</dbReference>
<feature type="domain" description="Copper amine oxidase-like N-terminal" evidence="1">
    <location>
        <begin position="29"/>
        <end position="129"/>
    </location>
</feature>
<dbReference type="InterPro" id="IPR008914">
    <property type="entry name" value="PEBP"/>
</dbReference>